<dbReference type="Proteomes" id="UP000190675">
    <property type="component" value="Chromosome I"/>
</dbReference>
<evidence type="ECO:0000313" key="1">
    <source>
        <dbReference type="EMBL" id="SHH69640.1"/>
    </source>
</evidence>
<evidence type="ECO:0000313" key="2">
    <source>
        <dbReference type="Proteomes" id="UP000190675"/>
    </source>
</evidence>
<name>A0A1M5V379_9BRAD</name>
<accession>A0A1M5V379</accession>
<gene>
    <name evidence="1" type="ORF">SAMN05444169_8865</name>
</gene>
<organism evidence="1 2">
    <name type="scientific">Bradyrhizobium erythrophlei</name>
    <dbReference type="NCBI Taxonomy" id="1437360"/>
    <lineage>
        <taxon>Bacteria</taxon>
        <taxon>Pseudomonadati</taxon>
        <taxon>Pseudomonadota</taxon>
        <taxon>Alphaproteobacteria</taxon>
        <taxon>Hyphomicrobiales</taxon>
        <taxon>Nitrobacteraceae</taxon>
        <taxon>Bradyrhizobium</taxon>
    </lineage>
</organism>
<proteinExistence type="predicted"/>
<dbReference type="RefSeq" id="WP_154073759.1">
    <property type="nucleotide sequence ID" value="NZ_LT670818.1"/>
</dbReference>
<sequence>MTSPIAKVISAHARHVTSAEAAHMTSAEATHVTSAKATHVTSAKAASMASATSASAGLCTRGKKAAGKHGTCQNHHYSSSHDILLWDGRDFPPQECSRTLACPNMANADVAMD</sequence>
<reference evidence="1 2" key="1">
    <citation type="submission" date="2016-11" db="EMBL/GenBank/DDBJ databases">
        <authorList>
            <person name="Jaros S."/>
            <person name="Januszkiewicz K."/>
            <person name="Wedrychowicz H."/>
        </authorList>
    </citation>
    <scope>NUCLEOTIDE SEQUENCE [LARGE SCALE GENOMIC DNA]</scope>
    <source>
        <strain evidence="1 2">GAS242</strain>
    </source>
</reference>
<dbReference type="AlphaFoldDB" id="A0A1M5V379"/>
<protein>
    <submittedName>
        <fullName evidence="1">Uncharacterized protein</fullName>
    </submittedName>
</protein>
<dbReference type="EMBL" id="LT670818">
    <property type="protein sequence ID" value="SHH69640.1"/>
    <property type="molecule type" value="Genomic_DNA"/>
</dbReference>